<dbReference type="Pfam" id="PF01848">
    <property type="entry name" value="HOK_GEF"/>
    <property type="match status" value="1"/>
</dbReference>
<evidence type="ECO:0000313" key="12">
    <source>
        <dbReference type="Proteomes" id="UP000222768"/>
    </source>
</evidence>
<dbReference type="EMBL" id="PDLK01000002">
    <property type="protein sequence ID" value="PHH02551.1"/>
    <property type="molecule type" value="Genomic_DNA"/>
</dbReference>
<gene>
    <name evidence="11" type="ORF">CRX53_00535</name>
    <name evidence="10" type="ORF">VOF76_12300</name>
</gene>
<evidence type="ECO:0000256" key="3">
    <source>
        <dbReference type="ARBA" id="ARBA00022475"/>
    </source>
</evidence>
<dbReference type="EMBL" id="JAYMCU010000018">
    <property type="protein sequence ID" value="MEC3936948.1"/>
    <property type="molecule type" value="Genomic_DNA"/>
</dbReference>
<reference evidence="10 13" key="3">
    <citation type="submission" date="2024-01" db="EMBL/GenBank/DDBJ databases">
        <title>Comparative Genomics of Leclercia adecarboxylata Strains Isolated from Several Sources.</title>
        <authorList>
            <person name="Yescas-Zazueta V."/>
            <person name="Balbuena-Alonso M.G."/>
            <person name="Valencia D."/>
            <person name="Mendez-Pfeiffer P.A."/>
            <person name="Ballesteros-Monrreal M.G."/>
            <person name="Rocha-Gracia R.D.C."/>
            <person name="Barrios-Villa E."/>
        </authorList>
    </citation>
    <scope>NUCLEOTIDE SEQUENCE [LARGE SCALE GENOMIC DNA]</scope>
    <source>
        <strain evidence="10 13">33MEM</strain>
    </source>
</reference>
<keyword evidence="8 9" id="KW-0472">Membrane</keyword>
<feature type="transmembrane region" description="Helical" evidence="9">
    <location>
        <begin position="6"/>
        <end position="25"/>
    </location>
</feature>
<organism evidence="11 12">
    <name type="scientific">Leclercia adecarboxylata</name>
    <dbReference type="NCBI Taxonomy" id="83655"/>
    <lineage>
        <taxon>Bacteria</taxon>
        <taxon>Pseudomonadati</taxon>
        <taxon>Pseudomonadota</taxon>
        <taxon>Gammaproteobacteria</taxon>
        <taxon>Enterobacterales</taxon>
        <taxon>Enterobacteriaceae</taxon>
        <taxon>Leclercia</taxon>
    </lineage>
</organism>
<name>A0A2C5T6N2_9ENTR</name>
<comment type="subcellular location">
    <subcellularLocation>
        <location evidence="1">Cell inner membrane</location>
        <topology evidence="1">Single-pass membrane protein</topology>
    </subcellularLocation>
</comment>
<comment type="similarity">
    <text evidence="2">Belongs to the Hok/Gef family.</text>
</comment>
<dbReference type="Proteomes" id="UP000222768">
    <property type="component" value="Unassembled WGS sequence"/>
</dbReference>
<evidence type="ECO:0000256" key="4">
    <source>
        <dbReference type="ARBA" id="ARBA00022519"/>
    </source>
</evidence>
<dbReference type="AlphaFoldDB" id="A0A2C5T6N2"/>
<keyword evidence="3" id="KW-1003">Cell membrane</keyword>
<evidence type="ECO:0000256" key="7">
    <source>
        <dbReference type="ARBA" id="ARBA00022989"/>
    </source>
</evidence>
<evidence type="ECO:0000313" key="10">
    <source>
        <dbReference type="EMBL" id="MEC3936948.1"/>
    </source>
</evidence>
<keyword evidence="6 9" id="KW-0812">Transmembrane</keyword>
<dbReference type="GO" id="GO:0005886">
    <property type="term" value="C:plasma membrane"/>
    <property type="evidence" value="ECO:0007669"/>
    <property type="project" value="UniProtKB-SubCell"/>
</dbReference>
<dbReference type="KEGG" id="lax:APT61_20010"/>
<dbReference type="GeneID" id="30334227"/>
<evidence type="ECO:0000256" key="8">
    <source>
        <dbReference type="ARBA" id="ARBA00023136"/>
    </source>
</evidence>
<proteinExistence type="inferred from homology"/>
<sequence>MKRTQLIIRVATIAAITAILLTLITRRTLCEIHYRNGSLEVTARLDCSSGKE</sequence>
<evidence type="ECO:0000313" key="13">
    <source>
        <dbReference type="Proteomes" id="UP001357437"/>
    </source>
</evidence>
<accession>A0A2C5T6N2</accession>
<evidence type="ECO:0000256" key="9">
    <source>
        <dbReference type="SAM" id="Phobius"/>
    </source>
</evidence>
<evidence type="ECO:0000256" key="5">
    <source>
        <dbReference type="ARBA" id="ARBA00022649"/>
    </source>
</evidence>
<reference evidence="12" key="1">
    <citation type="submission" date="2017-09" db="EMBL/GenBank/DDBJ databases">
        <title>FDA dAtabase for Regulatory Grade micrObial Sequences (FDA-ARGOS): Supporting development and validation of Infectious Disease Dx tests.</title>
        <authorList>
            <person name="Minogue T."/>
            <person name="Wolcott M."/>
            <person name="Wasieloski L."/>
            <person name="Aguilar W."/>
            <person name="Moore D."/>
            <person name="Tallon L."/>
            <person name="Sadzewicz L."/>
            <person name="Ott S."/>
            <person name="Zhao X."/>
            <person name="Nagaraj S."/>
            <person name="Vavikolanu K."/>
            <person name="Aluvathingal J."/>
            <person name="Nadendla S."/>
            <person name="Sichtig H."/>
        </authorList>
    </citation>
    <scope>NUCLEOTIDE SEQUENCE [LARGE SCALE GENOMIC DNA]</scope>
    <source>
        <strain evidence="12">FDAARGOS_404</strain>
    </source>
</reference>
<dbReference type="InterPro" id="IPR000021">
    <property type="entry name" value="Hok/gef_toxin"/>
</dbReference>
<dbReference type="Proteomes" id="UP001357437">
    <property type="component" value="Unassembled WGS sequence"/>
</dbReference>
<keyword evidence="7 9" id="KW-1133">Transmembrane helix</keyword>
<evidence type="ECO:0000256" key="6">
    <source>
        <dbReference type="ARBA" id="ARBA00022692"/>
    </source>
</evidence>
<dbReference type="RefSeq" id="WP_059308881.1">
    <property type="nucleotide sequence ID" value="NZ_CBCXZU010000015.1"/>
</dbReference>
<keyword evidence="4" id="KW-0997">Cell inner membrane</keyword>
<evidence type="ECO:0000256" key="1">
    <source>
        <dbReference type="ARBA" id="ARBA00004377"/>
    </source>
</evidence>
<comment type="caution">
    <text evidence="11">The sequence shown here is derived from an EMBL/GenBank/DDBJ whole genome shotgun (WGS) entry which is preliminary data.</text>
</comment>
<keyword evidence="13" id="KW-1185">Reference proteome</keyword>
<reference evidence="11" key="2">
    <citation type="submission" date="2017-09" db="EMBL/GenBank/DDBJ databases">
        <title>FDA dAtabase for Regulatory Grade micrObial Sequences (FDA-ARGOS): Supporting development and validation of Infectious Disease Dx tests.</title>
        <authorList>
            <person name="Minogue T."/>
            <person name="Wolcott M."/>
            <person name="Wasieloski L."/>
            <person name="Aguilar W."/>
            <person name="Moore D."/>
            <person name="Tallon L.J."/>
            <person name="Sadzewicz L."/>
            <person name="Ott S."/>
            <person name="Zhao X."/>
            <person name="Nagaraj S."/>
            <person name="Vavikolanu K."/>
            <person name="Aluvathingal J."/>
            <person name="Nadendla S."/>
            <person name="Sichtig H."/>
        </authorList>
    </citation>
    <scope>NUCLEOTIDE SEQUENCE</scope>
    <source>
        <strain evidence="11">FDAARGOS_404</strain>
    </source>
</reference>
<evidence type="ECO:0000256" key="2">
    <source>
        <dbReference type="ARBA" id="ARBA00008629"/>
    </source>
</evidence>
<keyword evidence="5" id="KW-1277">Toxin-antitoxin system</keyword>
<evidence type="ECO:0000313" key="11">
    <source>
        <dbReference type="EMBL" id="PHH02551.1"/>
    </source>
</evidence>
<protein>
    <submittedName>
        <fullName evidence="11">Hok/Gef family protein</fullName>
    </submittedName>
</protein>